<name>A0A5C7IUY8_9ROSI</name>
<dbReference type="EMBL" id="VAHF01000001">
    <property type="protein sequence ID" value="TXG73005.1"/>
    <property type="molecule type" value="Genomic_DNA"/>
</dbReference>
<feature type="domain" description="MULE transposase" evidence="4">
    <location>
        <begin position="508"/>
        <end position="603"/>
    </location>
</feature>
<evidence type="ECO:0000256" key="2">
    <source>
        <dbReference type="SAM" id="Phobius"/>
    </source>
</evidence>
<reference evidence="6" key="1">
    <citation type="journal article" date="2019" name="Gigascience">
        <title>De novo genome assembly of the endangered Acer yangbiense, a plant species with extremely small populations endemic to Yunnan Province, China.</title>
        <authorList>
            <person name="Yang J."/>
            <person name="Wariss H.M."/>
            <person name="Tao L."/>
            <person name="Zhang R."/>
            <person name="Yun Q."/>
            <person name="Hollingsworth P."/>
            <person name="Dao Z."/>
            <person name="Luo G."/>
            <person name="Guo H."/>
            <person name="Ma Y."/>
            <person name="Sun W."/>
        </authorList>
    </citation>
    <scope>NUCLEOTIDE SEQUENCE [LARGE SCALE GENOMIC DNA]</scope>
    <source>
        <strain evidence="6">cv. Malutang</strain>
    </source>
</reference>
<keyword evidence="2" id="KW-1133">Transmembrane helix</keyword>
<keyword evidence="6" id="KW-1185">Reference proteome</keyword>
<dbReference type="Proteomes" id="UP000323000">
    <property type="component" value="Chromosome 1"/>
</dbReference>
<dbReference type="SUPFAM" id="SSF57756">
    <property type="entry name" value="Retrovirus zinc finger-like domains"/>
    <property type="match status" value="1"/>
</dbReference>
<dbReference type="OrthoDB" id="1918246at2759"/>
<dbReference type="AlphaFoldDB" id="A0A5C7IUY8"/>
<gene>
    <name evidence="5" type="ORF">EZV62_001584</name>
</gene>
<accession>A0A5C7IUY8</accession>
<dbReference type="InterPro" id="IPR018289">
    <property type="entry name" value="MULE_transposase_dom"/>
</dbReference>
<dbReference type="Pfam" id="PF03108">
    <property type="entry name" value="DBD_Tnp_Mut"/>
    <property type="match status" value="1"/>
</dbReference>
<sequence>MDSLSLADPGSGLLGVRLAICLGLGLCLVDRSLMVMKILVIGGSGRFVFVAVEFGLICDLIKMNNIFKITVLHGTNVIDLGECDGDHISLITLVHAMTEQLSGSSKVPSEQYLVWVQLPWCTNVIEVLSDRDLLDVFREFGVRGYDSICFRVEQVCYKPCPPSQGSPNQPVEEPEVVEQIESGFDEEAGDNGHSIGLDGHNGYEENNDYGVGVDGDHGDGLGVDGDHVDGLGLDGDYGDGDYGDGVGVDGNNGDGVGLDGEYGDITKECMDLFEGYKSRSDDEFSSESETDQPHVKMDMLLRGVPFKKDGNQIKFFVGQTFANKEVMRDIFRDYAVQEGVVLDRIKNDKQRQTYQCNDKDCPWRAHASWMIDKTTFFLKTLVDQHECHRVCNNKEAKVKWIASKFDSIVKSNPAVNVKVLADLLLEKFNVSVDLKRLYGVKHRILRQIRSEHEHSFKYIRQYAYTLNQTNPGAAIHLRVQKPLSVFHRLFLSFEAQKLGFLEGCRPFIGLDGCHLKGPCGGILLSAMALDANNGLFPLAVCICEKETKYSWMWFLNNLKMYLQFPSDRHLYFMSDRQKGLIKALSKHFPTASKRYCARHIYANFRGSYCGDSFKKLFWKASRSSNVYDFKAALNDIGQIQPGAKEWLAKIEPHLWSRFAFDAVIRCDHVTNNMTKAFNSLLGTLRSQTYLQLLEFIRRMLMRKFQERKEECDAWRTVLPPRVHAKILKHSKASRQMTIISAGDQEYEIMGLDGTFPVKLRGMIHPMPDQKMWLEIEANEVLPPPIQVQPGRPKMQRKREPGEKSKGGRTGTVVCTYCKKAGHNTRTCKEKKEARKVHQINRKGSNPREHLKLQVHSQHPQFKVKFTANIHHQQLKLQVHRQQKRRQPRNNIQHQEELPIIHPNLNHSHSSLIEEYGLK</sequence>
<dbReference type="PANTHER" id="PTHR31973:SF187">
    <property type="entry name" value="MUTATOR TRANSPOSASE MUDRA PROTEIN"/>
    <property type="match status" value="1"/>
</dbReference>
<feature type="transmembrane region" description="Helical" evidence="2">
    <location>
        <begin position="12"/>
        <end position="29"/>
    </location>
</feature>
<feature type="transmembrane region" description="Helical" evidence="2">
    <location>
        <begin position="38"/>
        <end position="57"/>
    </location>
</feature>
<evidence type="ECO:0008006" key="7">
    <source>
        <dbReference type="Google" id="ProtNLM"/>
    </source>
</evidence>
<dbReference type="InterPro" id="IPR036875">
    <property type="entry name" value="Znf_CCHC_sf"/>
</dbReference>
<evidence type="ECO:0000259" key="3">
    <source>
        <dbReference type="Pfam" id="PF03108"/>
    </source>
</evidence>
<dbReference type="GO" id="GO:0003676">
    <property type="term" value="F:nucleic acid binding"/>
    <property type="evidence" value="ECO:0007669"/>
    <property type="project" value="InterPro"/>
</dbReference>
<protein>
    <recommendedName>
        <fullName evidence="7">MULE transposase domain-containing protein</fullName>
    </recommendedName>
</protein>
<dbReference type="GO" id="GO:0008270">
    <property type="term" value="F:zinc ion binding"/>
    <property type="evidence" value="ECO:0007669"/>
    <property type="project" value="InterPro"/>
</dbReference>
<evidence type="ECO:0000313" key="5">
    <source>
        <dbReference type="EMBL" id="TXG73005.1"/>
    </source>
</evidence>
<feature type="region of interest" description="Disordered" evidence="1">
    <location>
        <begin position="879"/>
        <end position="903"/>
    </location>
</feature>
<dbReference type="PANTHER" id="PTHR31973">
    <property type="entry name" value="POLYPROTEIN, PUTATIVE-RELATED"/>
    <property type="match status" value="1"/>
</dbReference>
<comment type="caution">
    <text evidence="5">The sequence shown here is derived from an EMBL/GenBank/DDBJ whole genome shotgun (WGS) entry which is preliminary data.</text>
</comment>
<dbReference type="Pfam" id="PF10551">
    <property type="entry name" value="MULE"/>
    <property type="match status" value="1"/>
</dbReference>
<evidence type="ECO:0000256" key="1">
    <source>
        <dbReference type="SAM" id="MobiDB-lite"/>
    </source>
</evidence>
<organism evidence="5 6">
    <name type="scientific">Acer yangbiense</name>
    <dbReference type="NCBI Taxonomy" id="1000413"/>
    <lineage>
        <taxon>Eukaryota</taxon>
        <taxon>Viridiplantae</taxon>
        <taxon>Streptophyta</taxon>
        <taxon>Embryophyta</taxon>
        <taxon>Tracheophyta</taxon>
        <taxon>Spermatophyta</taxon>
        <taxon>Magnoliopsida</taxon>
        <taxon>eudicotyledons</taxon>
        <taxon>Gunneridae</taxon>
        <taxon>Pentapetalae</taxon>
        <taxon>rosids</taxon>
        <taxon>malvids</taxon>
        <taxon>Sapindales</taxon>
        <taxon>Sapindaceae</taxon>
        <taxon>Hippocastanoideae</taxon>
        <taxon>Acereae</taxon>
        <taxon>Acer</taxon>
    </lineage>
</organism>
<keyword evidence="2" id="KW-0472">Membrane</keyword>
<feature type="domain" description="Transposase MuDR plant" evidence="3">
    <location>
        <begin position="313"/>
        <end position="376"/>
    </location>
</feature>
<evidence type="ECO:0000313" key="6">
    <source>
        <dbReference type="Proteomes" id="UP000323000"/>
    </source>
</evidence>
<dbReference type="InterPro" id="IPR004332">
    <property type="entry name" value="Transposase_MuDR"/>
</dbReference>
<feature type="region of interest" description="Disordered" evidence="1">
    <location>
        <begin position="783"/>
        <end position="808"/>
    </location>
</feature>
<proteinExistence type="predicted"/>
<evidence type="ECO:0000259" key="4">
    <source>
        <dbReference type="Pfam" id="PF10551"/>
    </source>
</evidence>
<keyword evidence="2" id="KW-0812">Transmembrane</keyword>